<keyword evidence="8" id="KW-1185">Reference proteome</keyword>
<evidence type="ECO:0000256" key="5">
    <source>
        <dbReference type="SAM" id="Phobius"/>
    </source>
</evidence>
<dbReference type="PROSITE" id="PS51012">
    <property type="entry name" value="ABC_TM2"/>
    <property type="match status" value="1"/>
</dbReference>
<feature type="transmembrane region" description="Helical" evidence="5">
    <location>
        <begin position="265"/>
        <end position="287"/>
    </location>
</feature>
<evidence type="ECO:0000313" key="8">
    <source>
        <dbReference type="Proteomes" id="UP000736583"/>
    </source>
</evidence>
<evidence type="ECO:0000256" key="2">
    <source>
        <dbReference type="ARBA" id="ARBA00022692"/>
    </source>
</evidence>
<evidence type="ECO:0000256" key="4">
    <source>
        <dbReference type="ARBA" id="ARBA00023136"/>
    </source>
</evidence>
<name>A0ABS6F208_9CLOT</name>
<feature type="transmembrane region" description="Helical" evidence="5">
    <location>
        <begin position="299"/>
        <end position="317"/>
    </location>
</feature>
<dbReference type="EMBL" id="JAHLQL010000004">
    <property type="protein sequence ID" value="MBU5592557.1"/>
    <property type="molecule type" value="Genomic_DNA"/>
</dbReference>
<dbReference type="PANTHER" id="PTHR43027">
    <property type="entry name" value="DOXORUBICIN RESISTANCE ABC TRANSPORTER PERMEASE PROTEIN DRRC-RELATED"/>
    <property type="match status" value="1"/>
</dbReference>
<dbReference type="InterPro" id="IPR047817">
    <property type="entry name" value="ABC2_TM_bact-type"/>
</dbReference>
<organism evidence="7 8">
    <name type="scientific">Clostridium simiarum</name>
    <dbReference type="NCBI Taxonomy" id="2841506"/>
    <lineage>
        <taxon>Bacteria</taxon>
        <taxon>Bacillati</taxon>
        <taxon>Bacillota</taxon>
        <taxon>Clostridia</taxon>
        <taxon>Eubacteriales</taxon>
        <taxon>Clostridiaceae</taxon>
        <taxon>Clostridium</taxon>
    </lineage>
</organism>
<evidence type="ECO:0000313" key="7">
    <source>
        <dbReference type="EMBL" id="MBU5592557.1"/>
    </source>
</evidence>
<dbReference type="RefSeq" id="WP_216457326.1">
    <property type="nucleotide sequence ID" value="NZ_JAHLQL010000004.1"/>
</dbReference>
<comment type="caution">
    <text evidence="7">The sequence shown here is derived from an EMBL/GenBank/DDBJ whole genome shotgun (WGS) entry which is preliminary data.</text>
</comment>
<sequence length="381" mass="42765">MKILTIAYYDVKRFLRDKKTLGYMIFLPIILIAILGTALSSVFEINNMDKINVAYVNEDEGEYSKGFDEFLEYKEIKEIVSYRKVATLGEGEKLLRDKEVKGIIYIGEDYSRRIKAGDKTFIEVVGKDSSSFSYIVLKNIIESYVQQVNAYKAMSSINMERIKFDRTEVLKDNPITSKGKKPSAMDYYAVTMLVMIILYGANYGAGAMAEGRMSPIGRRIQASPLRSLDVVFGKTIGAIFSMSWQILTLVLFSKFVFKANFGSNIMQVLFICFIATLFSISLGILICSIFKEEALVSKIISILVPIFTLVSGGYVKINMPDSGSILSKITKLSPSYLAQKAIFGSIYEGSALEIRNSILILLGFSLIFFLISIIFERRARA</sequence>
<protein>
    <submittedName>
        <fullName evidence="7">ABC transporter permease</fullName>
    </submittedName>
</protein>
<feature type="transmembrane region" description="Helical" evidence="5">
    <location>
        <begin position="187"/>
        <end position="209"/>
    </location>
</feature>
<feature type="transmembrane region" description="Helical" evidence="5">
    <location>
        <begin position="21"/>
        <end position="43"/>
    </location>
</feature>
<evidence type="ECO:0000259" key="6">
    <source>
        <dbReference type="PROSITE" id="PS51012"/>
    </source>
</evidence>
<accession>A0ABS6F208</accession>
<evidence type="ECO:0000256" key="3">
    <source>
        <dbReference type="ARBA" id="ARBA00022989"/>
    </source>
</evidence>
<dbReference type="Proteomes" id="UP000736583">
    <property type="component" value="Unassembled WGS sequence"/>
</dbReference>
<proteinExistence type="predicted"/>
<reference evidence="7 8" key="1">
    <citation type="submission" date="2021-06" db="EMBL/GenBank/DDBJ databases">
        <authorList>
            <person name="Sun Q."/>
            <person name="Li D."/>
        </authorList>
    </citation>
    <scope>NUCLEOTIDE SEQUENCE [LARGE SCALE GENOMIC DNA]</scope>
    <source>
        <strain evidence="7 8">MSJ-4</strain>
    </source>
</reference>
<dbReference type="InterPro" id="IPR013525">
    <property type="entry name" value="ABC2_TM"/>
</dbReference>
<feature type="transmembrane region" description="Helical" evidence="5">
    <location>
        <begin position="230"/>
        <end position="253"/>
    </location>
</feature>
<feature type="domain" description="ABC transmembrane type-2" evidence="6">
    <location>
        <begin position="151"/>
        <end position="379"/>
    </location>
</feature>
<keyword evidence="2 5" id="KW-0812">Transmembrane</keyword>
<evidence type="ECO:0000256" key="1">
    <source>
        <dbReference type="ARBA" id="ARBA00004141"/>
    </source>
</evidence>
<gene>
    <name evidence="7" type="ORF">KQI89_12400</name>
</gene>
<dbReference type="InterPro" id="IPR052902">
    <property type="entry name" value="ABC-2_transporter"/>
</dbReference>
<keyword evidence="3 5" id="KW-1133">Transmembrane helix</keyword>
<dbReference type="PANTHER" id="PTHR43027:SF1">
    <property type="entry name" value="DOXORUBICIN RESISTANCE ABC TRANSPORTER PERMEASE PROTEIN DRRC-RELATED"/>
    <property type="match status" value="1"/>
</dbReference>
<keyword evidence="4 5" id="KW-0472">Membrane</keyword>
<comment type="subcellular location">
    <subcellularLocation>
        <location evidence="1">Membrane</location>
        <topology evidence="1">Multi-pass membrane protein</topology>
    </subcellularLocation>
</comment>
<feature type="transmembrane region" description="Helical" evidence="5">
    <location>
        <begin position="357"/>
        <end position="375"/>
    </location>
</feature>
<dbReference type="Pfam" id="PF12698">
    <property type="entry name" value="ABC2_membrane_3"/>
    <property type="match status" value="1"/>
</dbReference>